<feature type="non-terminal residue" evidence="2">
    <location>
        <position position="122"/>
    </location>
</feature>
<feature type="region of interest" description="Disordered" evidence="1">
    <location>
        <begin position="71"/>
        <end position="122"/>
    </location>
</feature>
<proteinExistence type="predicted"/>
<evidence type="ECO:0000313" key="2">
    <source>
        <dbReference type="EMBL" id="CAH2321332.1"/>
    </source>
</evidence>
<organism evidence="2 3">
    <name type="scientific">Pelobates cultripes</name>
    <name type="common">Western spadefoot toad</name>
    <dbReference type="NCBI Taxonomy" id="61616"/>
    <lineage>
        <taxon>Eukaryota</taxon>
        <taxon>Metazoa</taxon>
        <taxon>Chordata</taxon>
        <taxon>Craniata</taxon>
        <taxon>Vertebrata</taxon>
        <taxon>Euteleostomi</taxon>
        <taxon>Amphibia</taxon>
        <taxon>Batrachia</taxon>
        <taxon>Anura</taxon>
        <taxon>Pelobatoidea</taxon>
        <taxon>Pelobatidae</taxon>
        <taxon>Pelobates</taxon>
    </lineage>
</organism>
<gene>
    <name evidence="2" type="ORF">PECUL_23A050894</name>
</gene>
<feature type="region of interest" description="Disordered" evidence="1">
    <location>
        <begin position="20"/>
        <end position="43"/>
    </location>
</feature>
<evidence type="ECO:0000256" key="1">
    <source>
        <dbReference type="SAM" id="MobiDB-lite"/>
    </source>
</evidence>
<sequence>MWSSTSKVQKQILAMENQLSSQRHHYPLPEDTMRRKNKRHHRPETPCLQDIWLSFKKSALWIAPKITPKAQSEIEVSDKSQEGELLTSPCPRGVYQSSELDEDSSSSTKGNIKRLLTGQIFR</sequence>
<protein>
    <submittedName>
        <fullName evidence="2">Uncharacterized protein</fullName>
    </submittedName>
</protein>
<evidence type="ECO:0000313" key="3">
    <source>
        <dbReference type="Proteomes" id="UP001295444"/>
    </source>
</evidence>
<accession>A0AAD1T859</accession>
<reference evidence="2" key="1">
    <citation type="submission" date="2022-03" db="EMBL/GenBank/DDBJ databases">
        <authorList>
            <person name="Alioto T."/>
            <person name="Alioto T."/>
            <person name="Gomez Garrido J."/>
        </authorList>
    </citation>
    <scope>NUCLEOTIDE SEQUENCE</scope>
</reference>
<dbReference type="Proteomes" id="UP001295444">
    <property type="component" value="Chromosome 11"/>
</dbReference>
<dbReference type="EMBL" id="OW240922">
    <property type="protein sequence ID" value="CAH2321332.1"/>
    <property type="molecule type" value="Genomic_DNA"/>
</dbReference>
<name>A0AAD1T859_PELCU</name>
<dbReference type="AlphaFoldDB" id="A0AAD1T859"/>
<keyword evidence="3" id="KW-1185">Reference proteome</keyword>